<evidence type="ECO:0000313" key="1">
    <source>
        <dbReference type="EMBL" id="KZX12879.1"/>
    </source>
</evidence>
<keyword evidence="2" id="KW-1185">Reference proteome</keyword>
<dbReference type="STRING" id="49547.MBCUR_08400"/>
<dbReference type="AlphaFoldDB" id="A0A166B579"/>
<dbReference type="Proteomes" id="UP000077245">
    <property type="component" value="Unassembled WGS sequence"/>
</dbReference>
<organism evidence="1 2">
    <name type="scientific">Methanobrevibacter curvatus</name>
    <dbReference type="NCBI Taxonomy" id="49547"/>
    <lineage>
        <taxon>Archaea</taxon>
        <taxon>Methanobacteriati</taxon>
        <taxon>Methanobacteriota</taxon>
        <taxon>Methanomada group</taxon>
        <taxon>Methanobacteria</taxon>
        <taxon>Methanobacteriales</taxon>
        <taxon>Methanobacteriaceae</taxon>
        <taxon>Methanobrevibacter</taxon>
    </lineage>
</organism>
<sequence>MKKDTIKVSYDLNKKIKTKLVIIAENKGISQTKLLENYIKDGIKKDKEFLTSHLD</sequence>
<protein>
    <submittedName>
        <fullName evidence="1">Uncharacterized protein</fullName>
    </submittedName>
</protein>
<comment type="caution">
    <text evidence="1">The sequence shown here is derived from an EMBL/GenBank/DDBJ whole genome shotgun (WGS) entry which is preliminary data.</text>
</comment>
<accession>A0A166B579</accession>
<evidence type="ECO:0000313" key="2">
    <source>
        <dbReference type="Proteomes" id="UP000077245"/>
    </source>
</evidence>
<dbReference type="EMBL" id="LWMV01000159">
    <property type="protein sequence ID" value="KZX12879.1"/>
    <property type="molecule type" value="Genomic_DNA"/>
</dbReference>
<dbReference type="PATRIC" id="fig|49547.3.peg.907"/>
<proteinExistence type="predicted"/>
<dbReference type="RefSeq" id="WP_157077664.1">
    <property type="nucleotide sequence ID" value="NZ_LWMV01000159.1"/>
</dbReference>
<gene>
    <name evidence="1" type="ORF">MBCUR_08400</name>
</gene>
<name>A0A166B579_9EURY</name>
<reference evidence="1 2" key="1">
    <citation type="submission" date="2016-04" db="EMBL/GenBank/DDBJ databases">
        <title>Genome sequence of Methanobrevibacter curvatus DSM 11111.</title>
        <authorList>
            <person name="Poehlein A."/>
            <person name="Seedorf H."/>
            <person name="Daniel R."/>
        </authorList>
    </citation>
    <scope>NUCLEOTIDE SEQUENCE [LARGE SCALE GENOMIC DNA]</scope>
    <source>
        <strain evidence="1 2">DSM 11111</strain>
    </source>
</reference>